<protein>
    <submittedName>
        <fullName evidence="1">Uncharacterized protein</fullName>
    </submittedName>
</protein>
<comment type="caution">
    <text evidence="1">The sequence shown here is derived from an EMBL/GenBank/DDBJ whole genome shotgun (WGS) entry which is preliminary data.</text>
</comment>
<organism evidence="1 2">
    <name type="scientific">Gossypium aridum</name>
    <name type="common">American cotton</name>
    <name type="synonym">Erioxylum aridum</name>
    <dbReference type="NCBI Taxonomy" id="34290"/>
    <lineage>
        <taxon>Eukaryota</taxon>
        <taxon>Viridiplantae</taxon>
        <taxon>Streptophyta</taxon>
        <taxon>Embryophyta</taxon>
        <taxon>Tracheophyta</taxon>
        <taxon>Spermatophyta</taxon>
        <taxon>Magnoliopsida</taxon>
        <taxon>eudicotyledons</taxon>
        <taxon>Gunneridae</taxon>
        <taxon>Pentapetalae</taxon>
        <taxon>rosids</taxon>
        <taxon>malvids</taxon>
        <taxon>Malvales</taxon>
        <taxon>Malvaceae</taxon>
        <taxon>Malvoideae</taxon>
        <taxon>Gossypium</taxon>
    </lineage>
</organism>
<dbReference type="Proteomes" id="UP000593577">
    <property type="component" value="Unassembled WGS sequence"/>
</dbReference>
<gene>
    <name evidence="1" type="ORF">Goari_009966</name>
</gene>
<proteinExistence type="predicted"/>
<evidence type="ECO:0000313" key="2">
    <source>
        <dbReference type="Proteomes" id="UP000593577"/>
    </source>
</evidence>
<name>A0A7J8XZB1_GOSAI</name>
<keyword evidence="2" id="KW-1185">Reference proteome</keyword>
<sequence>MAALGRKESTGRFWVEDVPLEAQEAVVEDQC</sequence>
<dbReference type="EMBL" id="JABFAA010000009">
    <property type="protein sequence ID" value="MBA0692400.1"/>
    <property type="molecule type" value="Genomic_DNA"/>
</dbReference>
<accession>A0A7J8XZB1</accession>
<reference evidence="1 2" key="1">
    <citation type="journal article" date="2019" name="Genome Biol. Evol.">
        <title>Insights into the evolution of the New World diploid cottons (Gossypium, subgenus Houzingenia) based on genome sequencing.</title>
        <authorList>
            <person name="Grover C.E."/>
            <person name="Arick M.A. 2nd"/>
            <person name="Thrash A."/>
            <person name="Conover J.L."/>
            <person name="Sanders W.S."/>
            <person name="Peterson D.G."/>
            <person name="Frelichowski J.E."/>
            <person name="Scheffler J.A."/>
            <person name="Scheffler B.E."/>
            <person name="Wendel J.F."/>
        </authorList>
    </citation>
    <scope>NUCLEOTIDE SEQUENCE [LARGE SCALE GENOMIC DNA]</scope>
    <source>
        <strain evidence="1">185</strain>
        <tissue evidence="1">Leaf</tissue>
    </source>
</reference>
<evidence type="ECO:0000313" key="1">
    <source>
        <dbReference type="EMBL" id="MBA0692400.1"/>
    </source>
</evidence>
<feature type="non-terminal residue" evidence="1">
    <location>
        <position position="31"/>
    </location>
</feature>
<dbReference type="AlphaFoldDB" id="A0A7J8XZB1"/>